<name>A0A4S8MMS9_DENBC</name>
<evidence type="ECO:0000313" key="3">
    <source>
        <dbReference type="EMBL" id="THV04233.1"/>
    </source>
</evidence>
<dbReference type="InterPro" id="IPR046700">
    <property type="entry name" value="DUF6570"/>
</dbReference>
<dbReference type="OrthoDB" id="3257061at2759"/>
<accession>A0A4S8MMS9</accession>
<reference evidence="3 4" key="1">
    <citation type="journal article" date="2019" name="Nat. Ecol. Evol.">
        <title>Megaphylogeny resolves global patterns of mushroom evolution.</title>
        <authorList>
            <person name="Varga T."/>
            <person name="Krizsan K."/>
            <person name="Foldi C."/>
            <person name="Dima B."/>
            <person name="Sanchez-Garcia M."/>
            <person name="Sanchez-Ramirez S."/>
            <person name="Szollosi G.J."/>
            <person name="Szarkandi J.G."/>
            <person name="Papp V."/>
            <person name="Albert L."/>
            <person name="Andreopoulos W."/>
            <person name="Angelini C."/>
            <person name="Antonin V."/>
            <person name="Barry K.W."/>
            <person name="Bougher N.L."/>
            <person name="Buchanan P."/>
            <person name="Buyck B."/>
            <person name="Bense V."/>
            <person name="Catcheside P."/>
            <person name="Chovatia M."/>
            <person name="Cooper J."/>
            <person name="Damon W."/>
            <person name="Desjardin D."/>
            <person name="Finy P."/>
            <person name="Geml J."/>
            <person name="Haridas S."/>
            <person name="Hughes K."/>
            <person name="Justo A."/>
            <person name="Karasinski D."/>
            <person name="Kautmanova I."/>
            <person name="Kiss B."/>
            <person name="Kocsube S."/>
            <person name="Kotiranta H."/>
            <person name="LaButti K.M."/>
            <person name="Lechner B.E."/>
            <person name="Liimatainen K."/>
            <person name="Lipzen A."/>
            <person name="Lukacs Z."/>
            <person name="Mihaltcheva S."/>
            <person name="Morgado L.N."/>
            <person name="Niskanen T."/>
            <person name="Noordeloos M.E."/>
            <person name="Ohm R.A."/>
            <person name="Ortiz-Santana B."/>
            <person name="Ovrebo C."/>
            <person name="Racz N."/>
            <person name="Riley R."/>
            <person name="Savchenko A."/>
            <person name="Shiryaev A."/>
            <person name="Soop K."/>
            <person name="Spirin V."/>
            <person name="Szebenyi C."/>
            <person name="Tomsovsky M."/>
            <person name="Tulloss R.E."/>
            <person name="Uehling J."/>
            <person name="Grigoriev I.V."/>
            <person name="Vagvolgyi C."/>
            <person name="Papp T."/>
            <person name="Martin F.M."/>
            <person name="Miettinen O."/>
            <person name="Hibbett D.S."/>
            <person name="Nagy L.G."/>
        </authorList>
    </citation>
    <scope>NUCLEOTIDE SEQUENCE [LARGE SCALE GENOMIC DNA]</scope>
    <source>
        <strain evidence="3 4">CBS 962.96</strain>
    </source>
</reference>
<keyword evidence="4" id="KW-1185">Reference proteome</keyword>
<feature type="region of interest" description="Disordered" evidence="1">
    <location>
        <begin position="56"/>
        <end position="88"/>
    </location>
</feature>
<dbReference type="Pfam" id="PF20209">
    <property type="entry name" value="DUF6570"/>
    <property type="match status" value="1"/>
</dbReference>
<dbReference type="Proteomes" id="UP000297245">
    <property type="component" value="Unassembled WGS sequence"/>
</dbReference>
<organism evidence="3 4">
    <name type="scientific">Dendrothele bispora (strain CBS 962.96)</name>
    <dbReference type="NCBI Taxonomy" id="1314807"/>
    <lineage>
        <taxon>Eukaryota</taxon>
        <taxon>Fungi</taxon>
        <taxon>Dikarya</taxon>
        <taxon>Basidiomycota</taxon>
        <taxon>Agaricomycotina</taxon>
        <taxon>Agaricomycetes</taxon>
        <taxon>Agaricomycetidae</taxon>
        <taxon>Agaricales</taxon>
        <taxon>Agaricales incertae sedis</taxon>
        <taxon>Dendrothele</taxon>
    </lineage>
</organism>
<protein>
    <recommendedName>
        <fullName evidence="2">DUF6570 domain-containing protein</fullName>
    </recommendedName>
</protein>
<dbReference type="AlphaFoldDB" id="A0A4S8MMS9"/>
<evidence type="ECO:0000313" key="4">
    <source>
        <dbReference type="Proteomes" id="UP000297245"/>
    </source>
</evidence>
<evidence type="ECO:0000259" key="2">
    <source>
        <dbReference type="Pfam" id="PF20209"/>
    </source>
</evidence>
<gene>
    <name evidence="3" type="ORF">K435DRAFT_649595</name>
</gene>
<sequence length="88" mass="9825">RQKILEALLWLKANNRYYYDIEIDMDALGGYPESGSADNRPSVPVHFQRPDDTILEQAGSYTDHGVTDQPSSGYEESSDIPVLANGKH</sequence>
<proteinExistence type="predicted"/>
<feature type="domain" description="DUF6570" evidence="2">
    <location>
        <begin position="1"/>
        <end position="28"/>
    </location>
</feature>
<dbReference type="EMBL" id="ML179058">
    <property type="protein sequence ID" value="THV04233.1"/>
    <property type="molecule type" value="Genomic_DNA"/>
</dbReference>
<evidence type="ECO:0000256" key="1">
    <source>
        <dbReference type="SAM" id="MobiDB-lite"/>
    </source>
</evidence>
<feature type="non-terminal residue" evidence="3">
    <location>
        <position position="1"/>
    </location>
</feature>